<name>A0A0F9F144_9ZZZZ</name>
<protein>
    <submittedName>
        <fullName evidence="1">Uncharacterized protein</fullName>
    </submittedName>
</protein>
<comment type="caution">
    <text evidence="1">The sequence shown here is derived from an EMBL/GenBank/DDBJ whole genome shotgun (WGS) entry which is preliminary data.</text>
</comment>
<organism evidence="1">
    <name type="scientific">marine sediment metagenome</name>
    <dbReference type="NCBI Taxonomy" id="412755"/>
    <lineage>
        <taxon>unclassified sequences</taxon>
        <taxon>metagenomes</taxon>
        <taxon>ecological metagenomes</taxon>
    </lineage>
</organism>
<evidence type="ECO:0000313" key="1">
    <source>
        <dbReference type="EMBL" id="KKL72181.1"/>
    </source>
</evidence>
<feature type="non-terminal residue" evidence="1">
    <location>
        <position position="106"/>
    </location>
</feature>
<reference evidence="1" key="1">
    <citation type="journal article" date="2015" name="Nature">
        <title>Complex archaea that bridge the gap between prokaryotes and eukaryotes.</title>
        <authorList>
            <person name="Spang A."/>
            <person name="Saw J.H."/>
            <person name="Jorgensen S.L."/>
            <person name="Zaremba-Niedzwiedzka K."/>
            <person name="Martijn J."/>
            <person name="Lind A.E."/>
            <person name="van Eijk R."/>
            <person name="Schleper C."/>
            <person name="Guy L."/>
            <person name="Ettema T.J."/>
        </authorList>
    </citation>
    <scope>NUCLEOTIDE SEQUENCE</scope>
</reference>
<gene>
    <name evidence="1" type="ORF">LCGC14_2087450</name>
</gene>
<sequence>MIRRRLIYDFLRACVALADYMIVQITIWVCEACPRKEVVVSEVNPYEDPTVLPPKGEKWGYRDEDGKTIFICPSCLAWGIIGGEVGIPRLGEIVEMLSTGVCLWRL</sequence>
<accession>A0A0F9F144</accession>
<proteinExistence type="predicted"/>
<dbReference type="EMBL" id="LAZR01025351">
    <property type="protein sequence ID" value="KKL72181.1"/>
    <property type="molecule type" value="Genomic_DNA"/>
</dbReference>
<dbReference type="AlphaFoldDB" id="A0A0F9F144"/>